<proteinExistence type="predicted"/>
<feature type="chain" id="PRO_5015119604" evidence="1">
    <location>
        <begin position="23"/>
        <end position="51"/>
    </location>
</feature>
<feature type="signal peptide" evidence="1">
    <location>
        <begin position="1"/>
        <end position="22"/>
    </location>
</feature>
<evidence type="ECO:0000313" key="2">
    <source>
        <dbReference type="EMBL" id="PRQ32841.1"/>
    </source>
</evidence>
<protein>
    <submittedName>
        <fullName evidence="2">Uncharacterized protein</fullName>
    </submittedName>
</protein>
<gene>
    <name evidence="2" type="ORF">RchiOBHm_Chr5g0050891</name>
</gene>
<keyword evidence="1" id="KW-0732">Signal</keyword>
<evidence type="ECO:0000256" key="1">
    <source>
        <dbReference type="SAM" id="SignalP"/>
    </source>
</evidence>
<sequence length="51" mass="5879">MQKSFWIVVLPLFLILLFGVSSACSFDSGYVIRLRIYIVTVDLCYIIFDTV</sequence>
<dbReference type="AlphaFoldDB" id="A0A2P6QF98"/>
<accession>A0A2P6QF98</accession>
<dbReference type="PROSITE" id="PS51257">
    <property type="entry name" value="PROKAR_LIPOPROTEIN"/>
    <property type="match status" value="1"/>
</dbReference>
<name>A0A2P6QF98_ROSCH</name>
<dbReference type="Gramene" id="PRQ32841">
    <property type="protein sequence ID" value="PRQ32841"/>
    <property type="gene ID" value="RchiOBHm_Chr5g0050891"/>
</dbReference>
<evidence type="ECO:0000313" key="3">
    <source>
        <dbReference type="Proteomes" id="UP000238479"/>
    </source>
</evidence>
<dbReference type="EMBL" id="PDCK01000043">
    <property type="protein sequence ID" value="PRQ32841.1"/>
    <property type="molecule type" value="Genomic_DNA"/>
</dbReference>
<dbReference type="Proteomes" id="UP000238479">
    <property type="component" value="Chromosome 5"/>
</dbReference>
<reference evidence="2 3" key="1">
    <citation type="journal article" date="2018" name="Nat. Genet.">
        <title>The Rosa genome provides new insights in the design of modern roses.</title>
        <authorList>
            <person name="Bendahmane M."/>
        </authorList>
    </citation>
    <scope>NUCLEOTIDE SEQUENCE [LARGE SCALE GENOMIC DNA]</scope>
    <source>
        <strain evidence="3">cv. Old Blush</strain>
    </source>
</reference>
<keyword evidence="3" id="KW-1185">Reference proteome</keyword>
<comment type="caution">
    <text evidence="2">The sequence shown here is derived from an EMBL/GenBank/DDBJ whole genome shotgun (WGS) entry which is preliminary data.</text>
</comment>
<organism evidence="2 3">
    <name type="scientific">Rosa chinensis</name>
    <name type="common">China rose</name>
    <dbReference type="NCBI Taxonomy" id="74649"/>
    <lineage>
        <taxon>Eukaryota</taxon>
        <taxon>Viridiplantae</taxon>
        <taxon>Streptophyta</taxon>
        <taxon>Embryophyta</taxon>
        <taxon>Tracheophyta</taxon>
        <taxon>Spermatophyta</taxon>
        <taxon>Magnoliopsida</taxon>
        <taxon>eudicotyledons</taxon>
        <taxon>Gunneridae</taxon>
        <taxon>Pentapetalae</taxon>
        <taxon>rosids</taxon>
        <taxon>fabids</taxon>
        <taxon>Rosales</taxon>
        <taxon>Rosaceae</taxon>
        <taxon>Rosoideae</taxon>
        <taxon>Rosoideae incertae sedis</taxon>
        <taxon>Rosa</taxon>
    </lineage>
</organism>